<evidence type="ECO:0000256" key="9">
    <source>
        <dbReference type="ARBA" id="ARBA00022932"/>
    </source>
</evidence>
<dbReference type="GO" id="GO:0015074">
    <property type="term" value="P:DNA integration"/>
    <property type="evidence" value="ECO:0007669"/>
    <property type="project" value="UniProtKB-KW"/>
</dbReference>
<keyword evidence="2" id="KW-0540">Nuclease</keyword>
<dbReference type="OrthoDB" id="3596658at2759"/>
<gene>
    <name evidence="14" type="ORF">OnM2_101023</name>
</gene>
<dbReference type="GO" id="GO:0006310">
    <property type="term" value="P:DNA recombination"/>
    <property type="evidence" value="ECO:0007669"/>
    <property type="project" value="UniProtKB-KW"/>
</dbReference>
<dbReference type="AlphaFoldDB" id="A0A420H915"/>
<evidence type="ECO:0000256" key="11">
    <source>
        <dbReference type="ARBA" id="ARBA00023172"/>
    </source>
</evidence>
<keyword evidence="9" id="KW-0239">DNA-directed DNA polymerase</keyword>
<dbReference type="GO" id="GO:0004519">
    <property type="term" value="F:endonuclease activity"/>
    <property type="evidence" value="ECO:0007669"/>
    <property type="project" value="UniProtKB-KW"/>
</dbReference>
<keyword evidence="4" id="KW-0255">Endonuclease</keyword>
<dbReference type="InterPro" id="IPR012337">
    <property type="entry name" value="RNaseH-like_sf"/>
</dbReference>
<keyword evidence="3" id="KW-0479">Metal-binding</keyword>
<dbReference type="STRING" id="212602.A0A420H915"/>
<keyword evidence="5" id="KW-0378">Hydrolase</keyword>
<keyword evidence="6" id="KW-0460">Magnesium</keyword>
<evidence type="ECO:0000256" key="4">
    <source>
        <dbReference type="ARBA" id="ARBA00022759"/>
    </source>
</evidence>
<evidence type="ECO:0000313" key="15">
    <source>
        <dbReference type="Proteomes" id="UP000286134"/>
    </source>
</evidence>
<dbReference type="SUPFAM" id="SSF53098">
    <property type="entry name" value="Ribonuclease H-like"/>
    <property type="match status" value="1"/>
</dbReference>
<reference evidence="14 15" key="1">
    <citation type="journal article" date="2018" name="BMC Genomics">
        <title>Comparative genome analyses reveal sequence features reflecting distinct modes of host-adaptation between dicot and monocot powdery mildew.</title>
        <authorList>
            <person name="Wu Y."/>
            <person name="Ma X."/>
            <person name="Pan Z."/>
            <person name="Kale S.D."/>
            <person name="Song Y."/>
            <person name="King H."/>
            <person name="Zhang Q."/>
            <person name="Presley C."/>
            <person name="Deng X."/>
            <person name="Wei C.I."/>
            <person name="Xiao S."/>
        </authorList>
    </citation>
    <scope>NUCLEOTIDE SEQUENCE [LARGE SCALE GENOMIC DNA]</scope>
    <source>
        <strain evidence="14">UMSG2</strain>
    </source>
</reference>
<evidence type="ECO:0000256" key="5">
    <source>
        <dbReference type="ARBA" id="ARBA00022801"/>
    </source>
</evidence>
<keyword evidence="7" id="KW-0229">DNA integration</keyword>
<evidence type="ECO:0000256" key="10">
    <source>
        <dbReference type="ARBA" id="ARBA00023125"/>
    </source>
</evidence>
<dbReference type="PANTHER" id="PTHR42648:SF11">
    <property type="entry name" value="TRANSPOSON TY4-P GAG-POL POLYPROTEIN"/>
    <property type="match status" value="1"/>
</dbReference>
<evidence type="ECO:0000256" key="2">
    <source>
        <dbReference type="ARBA" id="ARBA00022722"/>
    </source>
</evidence>
<accession>A0A420H915</accession>
<evidence type="ECO:0000256" key="6">
    <source>
        <dbReference type="ARBA" id="ARBA00022842"/>
    </source>
</evidence>
<evidence type="ECO:0000313" key="14">
    <source>
        <dbReference type="EMBL" id="RKF53916.1"/>
    </source>
</evidence>
<feature type="domain" description="Retroviral polymerase SH3-like" evidence="13">
    <location>
        <begin position="626"/>
        <end position="682"/>
    </location>
</feature>
<dbReference type="Pfam" id="PF25597">
    <property type="entry name" value="SH3_retrovirus"/>
    <property type="match status" value="1"/>
</dbReference>
<evidence type="ECO:0000259" key="13">
    <source>
        <dbReference type="Pfam" id="PF25597"/>
    </source>
</evidence>
<sequence length="691" mass="78056">MEIRSRKLGGNSSGNQSATTDIHKESPEFVVESFKDVLNIRIDPESIRITLKGSTGIRLDRWQDWTLWYDQLKIWCIRNEIWDDVNPEAEGEQPLNQRPVAPQLPTTLVNESRANFQIENAVYTNSLRLWKDKDIALKQLDEMNKSTVGNNFKQHLMGKMSERAKPKSLVQQVRPPIASIKADLKAEYEILKANPYGKPVTEYFSRWYILNIKCRAKEHSIFITGEEDPSLALHEALQPIHPVTSIFRTNMVNDKVNSGIEVNLADEIKSGNIEDDSETENIGAALLTKSVSCSLYDSVILDSGTNVHIINNAMSHRIIESREATFKDKVHSGQSIIQATAVVSAEPWADLLLSKSEHWILENLESSFEMASFAASSSKSRKPLSASPSKWHEILGHPGIKAIESLPDNVEGCEFISKETLSTIDCEPCLLSKAKAVVSRRSETNREISRINEAKNMVVVSWDIVEFTQGLEGSKYMSHFYYDAECFHHVKCTKTKSEAAAYFKTWFPKAEQLFGARTVFLRSDMEGSIGKEASKILDKFKLTRLPSAPETPAQNGAAEASRKVIVNTARTIRIASSLPKNLWPWLCETATYLLNRTPTKKLENRTPFELVTGKRSSVAHLHRIGSKAYCLVRGIPKRDKMEERANIGYLVGYASTNIYHVWIPTLKKVFRTRDVIFKDELYNPLHDITLG</sequence>
<feature type="region of interest" description="Disordered" evidence="12">
    <location>
        <begin position="1"/>
        <end position="24"/>
    </location>
</feature>
<dbReference type="InterPro" id="IPR039537">
    <property type="entry name" value="Retrotran_Ty1/copia-like"/>
</dbReference>
<keyword evidence="10" id="KW-0238">DNA-binding</keyword>
<dbReference type="GO" id="GO:0003964">
    <property type="term" value="F:RNA-directed DNA polymerase activity"/>
    <property type="evidence" value="ECO:0007669"/>
    <property type="project" value="UniProtKB-KW"/>
</dbReference>
<dbReference type="GO" id="GO:0003677">
    <property type="term" value="F:DNA binding"/>
    <property type="evidence" value="ECO:0007669"/>
    <property type="project" value="UniProtKB-KW"/>
</dbReference>
<name>A0A420H915_9PEZI</name>
<evidence type="ECO:0000256" key="7">
    <source>
        <dbReference type="ARBA" id="ARBA00022908"/>
    </source>
</evidence>
<keyword evidence="9" id="KW-0808">Transferase</keyword>
<evidence type="ECO:0000256" key="1">
    <source>
        <dbReference type="ARBA" id="ARBA00022695"/>
    </source>
</evidence>
<dbReference type="InterPro" id="IPR036397">
    <property type="entry name" value="RNaseH_sf"/>
</dbReference>
<proteinExistence type="predicted"/>
<dbReference type="PANTHER" id="PTHR42648">
    <property type="entry name" value="TRANSPOSASE, PUTATIVE-RELATED"/>
    <property type="match status" value="1"/>
</dbReference>
<dbReference type="InterPro" id="IPR057670">
    <property type="entry name" value="SH3_retrovirus"/>
</dbReference>
<evidence type="ECO:0000256" key="8">
    <source>
        <dbReference type="ARBA" id="ARBA00022918"/>
    </source>
</evidence>
<protein>
    <recommendedName>
        <fullName evidence="13">Retroviral polymerase SH3-like domain-containing protein</fullName>
    </recommendedName>
</protein>
<evidence type="ECO:0000256" key="3">
    <source>
        <dbReference type="ARBA" id="ARBA00022723"/>
    </source>
</evidence>
<dbReference type="Proteomes" id="UP000286134">
    <property type="component" value="Unassembled WGS sequence"/>
</dbReference>
<evidence type="ECO:0000256" key="12">
    <source>
        <dbReference type="SAM" id="MobiDB-lite"/>
    </source>
</evidence>
<organism evidence="14 15">
    <name type="scientific">Erysiphe neolycopersici</name>
    <dbReference type="NCBI Taxonomy" id="212602"/>
    <lineage>
        <taxon>Eukaryota</taxon>
        <taxon>Fungi</taxon>
        <taxon>Dikarya</taxon>
        <taxon>Ascomycota</taxon>
        <taxon>Pezizomycotina</taxon>
        <taxon>Leotiomycetes</taxon>
        <taxon>Erysiphales</taxon>
        <taxon>Erysiphaceae</taxon>
        <taxon>Erysiphe</taxon>
    </lineage>
</organism>
<comment type="caution">
    <text evidence="14">The sequence shown here is derived from an EMBL/GenBank/DDBJ whole genome shotgun (WGS) entry which is preliminary data.</text>
</comment>
<dbReference type="GO" id="GO:0046872">
    <property type="term" value="F:metal ion binding"/>
    <property type="evidence" value="ECO:0007669"/>
    <property type="project" value="UniProtKB-KW"/>
</dbReference>
<dbReference type="EMBL" id="MCFK01010100">
    <property type="protein sequence ID" value="RKF53916.1"/>
    <property type="molecule type" value="Genomic_DNA"/>
</dbReference>
<dbReference type="GO" id="GO:0016787">
    <property type="term" value="F:hydrolase activity"/>
    <property type="evidence" value="ECO:0007669"/>
    <property type="project" value="UniProtKB-KW"/>
</dbReference>
<dbReference type="Gene3D" id="3.30.420.10">
    <property type="entry name" value="Ribonuclease H-like superfamily/Ribonuclease H"/>
    <property type="match status" value="1"/>
</dbReference>
<keyword evidence="11" id="KW-0233">DNA recombination</keyword>
<dbReference type="GO" id="GO:0003887">
    <property type="term" value="F:DNA-directed DNA polymerase activity"/>
    <property type="evidence" value="ECO:0007669"/>
    <property type="project" value="UniProtKB-KW"/>
</dbReference>
<keyword evidence="1" id="KW-0548">Nucleotidyltransferase</keyword>
<keyword evidence="15" id="KW-1185">Reference proteome</keyword>
<keyword evidence="8" id="KW-0695">RNA-directed DNA polymerase</keyword>